<feature type="compositionally biased region" description="Polar residues" evidence="1">
    <location>
        <begin position="180"/>
        <end position="189"/>
    </location>
</feature>
<proteinExistence type="predicted"/>
<dbReference type="EMBL" id="CADEPM010000007">
    <property type="protein sequence ID" value="CAB3408990.1"/>
    <property type="molecule type" value="Genomic_DNA"/>
</dbReference>
<comment type="caution">
    <text evidence="3">The sequence shown here is derived from an EMBL/GenBank/DDBJ whole genome shotgun (WGS) entry which is preliminary data.</text>
</comment>
<dbReference type="Proteomes" id="UP000494206">
    <property type="component" value="Unassembled WGS sequence"/>
</dbReference>
<keyword evidence="2" id="KW-1133">Transmembrane helix</keyword>
<feature type="compositionally biased region" description="Basic and acidic residues" evidence="1">
    <location>
        <begin position="169"/>
        <end position="178"/>
    </location>
</feature>
<evidence type="ECO:0000313" key="4">
    <source>
        <dbReference type="Proteomes" id="UP000494206"/>
    </source>
</evidence>
<evidence type="ECO:0000313" key="3">
    <source>
        <dbReference type="EMBL" id="CAB3408990.1"/>
    </source>
</evidence>
<organism evidence="3 4">
    <name type="scientific">Caenorhabditis bovis</name>
    <dbReference type="NCBI Taxonomy" id="2654633"/>
    <lineage>
        <taxon>Eukaryota</taxon>
        <taxon>Metazoa</taxon>
        <taxon>Ecdysozoa</taxon>
        <taxon>Nematoda</taxon>
        <taxon>Chromadorea</taxon>
        <taxon>Rhabditida</taxon>
        <taxon>Rhabditina</taxon>
        <taxon>Rhabditomorpha</taxon>
        <taxon>Rhabditoidea</taxon>
        <taxon>Rhabditidae</taxon>
        <taxon>Peloderinae</taxon>
        <taxon>Caenorhabditis</taxon>
    </lineage>
</organism>
<gene>
    <name evidence="3" type="ORF">CBOVIS_LOCUS10704</name>
</gene>
<keyword evidence="2" id="KW-0812">Transmembrane</keyword>
<reference evidence="3 4" key="1">
    <citation type="submission" date="2020-04" db="EMBL/GenBank/DDBJ databases">
        <authorList>
            <person name="Laetsch R D."/>
            <person name="Stevens L."/>
            <person name="Kumar S."/>
            <person name="Blaxter L. M."/>
        </authorList>
    </citation>
    <scope>NUCLEOTIDE SEQUENCE [LARGE SCALE GENOMIC DNA]</scope>
</reference>
<evidence type="ECO:0000256" key="2">
    <source>
        <dbReference type="SAM" id="Phobius"/>
    </source>
</evidence>
<dbReference type="AlphaFoldDB" id="A0A8S1F505"/>
<keyword evidence="2" id="KW-0472">Membrane</keyword>
<keyword evidence="4" id="KW-1185">Reference proteome</keyword>
<feature type="transmembrane region" description="Helical" evidence="2">
    <location>
        <begin position="89"/>
        <end position="113"/>
    </location>
</feature>
<evidence type="ECO:0000256" key="1">
    <source>
        <dbReference type="SAM" id="MobiDB-lite"/>
    </source>
</evidence>
<feature type="compositionally biased region" description="Polar residues" evidence="1">
    <location>
        <begin position="1"/>
        <end position="26"/>
    </location>
</feature>
<dbReference type="OrthoDB" id="5811923at2759"/>
<name>A0A8S1F505_9PELO</name>
<accession>A0A8S1F505</accession>
<protein>
    <submittedName>
        <fullName evidence="3">Uncharacterized protein</fullName>
    </submittedName>
</protein>
<feature type="region of interest" description="Disordered" evidence="1">
    <location>
        <begin position="1"/>
        <end position="30"/>
    </location>
</feature>
<sequence>MAASVDQQQNLNELADGQTQQAQGPTEISEADVKTAVALASLRSTRNSTARSKTYATSTQKNRSSYGNAPVLAEIEAAAAVGAQLAQTAFQFTVMVASLIVAALVNTFHVAYFSMRKPDLSKEIFQSAYHLLKLSYDNNLLTLREIVNITNANLIAPMARQNQQYYNEENQKTSEVHTMRTASNVSRLN</sequence>
<feature type="region of interest" description="Disordered" evidence="1">
    <location>
        <begin position="167"/>
        <end position="189"/>
    </location>
</feature>